<dbReference type="SUPFAM" id="SSF53448">
    <property type="entry name" value="Nucleotide-diphospho-sugar transferases"/>
    <property type="match status" value="1"/>
</dbReference>
<evidence type="ECO:0000313" key="5">
    <source>
        <dbReference type="Proteomes" id="UP000199375"/>
    </source>
</evidence>
<dbReference type="Pfam" id="PF00535">
    <property type="entry name" value="Glycos_transf_2"/>
    <property type="match status" value="1"/>
</dbReference>
<dbReference type="InterPro" id="IPR027791">
    <property type="entry name" value="Galactosyl_T_C"/>
</dbReference>
<keyword evidence="1 4" id="KW-0808">Transferase</keyword>
<dbReference type="GO" id="GO:0016740">
    <property type="term" value="F:transferase activity"/>
    <property type="evidence" value="ECO:0007669"/>
    <property type="project" value="UniProtKB-KW"/>
</dbReference>
<proteinExistence type="predicted"/>
<dbReference type="PANTHER" id="PTHR43685">
    <property type="entry name" value="GLYCOSYLTRANSFERASE"/>
    <property type="match status" value="1"/>
</dbReference>
<name>A0A1C4XDP3_9ACTN</name>
<dbReference type="Pfam" id="PF02709">
    <property type="entry name" value="Glyco_transf_7C"/>
    <property type="match status" value="1"/>
</dbReference>
<feature type="domain" description="Galactosyltransferase C-terminal" evidence="3">
    <location>
        <begin position="186"/>
        <end position="235"/>
    </location>
</feature>
<dbReference type="EMBL" id="FMCW01000024">
    <property type="protein sequence ID" value="SCF06424.1"/>
    <property type="molecule type" value="Genomic_DNA"/>
</dbReference>
<dbReference type="InterPro" id="IPR050834">
    <property type="entry name" value="Glycosyltransf_2"/>
</dbReference>
<evidence type="ECO:0000313" key="4">
    <source>
        <dbReference type="EMBL" id="SCF06424.1"/>
    </source>
</evidence>
<dbReference type="Proteomes" id="UP000199375">
    <property type="component" value="Unassembled WGS sequence"/>
</dbReference>
<evidence type="ECO:0000259" key="2">
    <source>
        <dbReference type="Pfam" id="PF00535"/>
    </source>
</evidence>
<dbReference type="Gene3D" id="3.90.550.10">
    <property type="entry name" value="Spore Coat Polysaccharide Biosynthesis Protein SpsA, Chain A"/>
    <property type="match status" value="1"/>
</dbReference>
<sequence>MRTLPEAPDLSVVIPTYNRSHHLRTTLEHLARQHMSPDRFEVVVVDDGSTDDSFDVCHAFQSVLPLRYAYQPDLGFRASAARNRGARSATAPILVFLDTGSLPGPGFLDAHLAAHADGPAGGHAVAGYAYGYRPYDPTPDLAELLVTEGGAAGVVDRYGHDPRFFDWRHEHLAALDFDPDRHPLPWIFYWSMNCSVRRTDFFRVGGFTESFPGWGSEDMEIGLRLIRHGIKIKFSRSAWVVEAPHDRDVEGNLASLFVNLDHFLDLHRDPLGELTWATFRQNELWPVADAYRELTEWRQAARGLDVSGEIADAIRAAGPVRPGRVAVVGAGQRLPADLPDAELIEFDETIQPDLERGRHRFHHAIGLRTALPSASMDTVVLTARLHGLWDRWGRHLLDEAHRIAATVQVSPALRALPGAPRRQPVA</sequence>
<dbReference type="SMR" id="A0A1C4XDP3"/>
<feature type="domain" description="Glycosyltransferase 2-like" evidence="2">
    <location>
        <begin position="11"/>
        <end position="137"/>
    </location>
</feature>
<evidence type="ECO:0000259" key="3">
    <source>
        <dbReference type="Pfam" id="PF02709"/>
    </source>
</evidence>
<dbReference type="InterPro" id="IPR029044">
    <property type="entry name" value="Nucleotide-diphossugar_trans"/>
</dbReference>
<protein>
    <submittedName>
        <fullName evidence="4">Glycosyltransferase, GT2 family</fullName>
    </submittedName>
</protein>
<organism evidence="4 5">
    <name type="scientific">Micromonospora haikouensis</name>
    <dbReference type="NCBI Taxonomy" id="686309"/>
    <lineage>
        <taxon>Bacteria</taxon>
        <taxon>Bacillati</taxon>
        <taxon>Actinomycetota</taxon>
        <taxon>Actinomycetes</taxon>
        <taxon>Micromonosporales</taxon>
        <taxon>Micromonosporaceae</taxon>
        <taxon>Micromonospora</taxon>
    </lineage>
</organism>
<accession>A0A1C4XDP3</accession>
<dbReference type="RefSeq" id="WP_091283539.1">
    <property type="nucleotide sequence ID" value="NZ_FMCW01000024.1"/>
</dbReference>
<dbReference type="PANTHER" id="PTHR43685:SF3">
    <property type="entry name" value="SLR2126 PROTEIN"/>
    <property type="match status" value="1"/>
</dbReference>
<evidence type="ECO:0000256" key="1">
    <source>
        <dbReference type="ARBA" id="ARBA00022679"/>
    </source>
</evidence>
<dbReference type="AlphaFoldDB" id="A0A1C4XDP3"/>
<dbReference type="InterPro" id="IPR001173">
    <property type="entry name" value="Glyco_trans_2-like"/>
</dbReference>
<gene>
    <name evidence="4" type="ORF">GA0070558_12443</name>
</gene>
<reference evidence="4 5" key="1">
    <citation type="submission" date="2016-06" db="EMBL/GenBank/DDBJ databases">
        <authorList>
            <person name="Kjaerup R.B."/>
            <person name="Dalgaard T.S."/>
            <person name="Juul-Madsen H.R."/>
        </authorList>
    </citation>
    <scope>NUCLEOTIDE SEQUENCE [LARGE SCALE GENOMIC DNA]</scope>
    <source>
        <strain evidence="4 5">DSM 45626</strain>
    </source>
</reference>